<dbReference type="EMBL" id="LSSM01002938">
    <property type="protein sequence ID" value="OMJ19685.1"/>
    <property type="molecule type" value="Genomic_DNA"/>
</dbReference>
<evidence type="ECO:0000313" key="3">
    <source>
        <dbReference type="Proteomes" id="UP000187429"/>
    </source>
</evidence>
<gene>
    <name evidence="2" type="ORF">AYI69_g6524</name>
</gene>
<evidence type="ECO:0000313" key="2">
    <source>
        <dbReference type="EMBL" id="OMJ19685.1"/>
    </source>
</evidence>
<feature type="region of interest" description="Disordered" evidence="1">
    <location>
        <begin position="115"/>
        <end position="171"/>
    </location>
</feature>
<comment type="caution">
    <text evidence="2">The sequence shown here is derived from an EMBL/GenBank/DDBJ whole genome shotgun (WGS) entry which is preliminary data.</text>
</comment>
<keyword evidence="3" id="KW-1185">Reference proteome</keyword>
<feature type="compositionally biased region" description="Basic and acidic residues" evidence="1">
    <location>
        <begin position="18"/>
        <end position="40"/>
    </location>
</feature>
<dbReference type="AlphaFoldDB" id="A0A1R1XYK2"/>
<feature type="non-terminal residue" evidence="2">
    <location>
        <position position="240"/>
    </location>
</feature>
<dbReference type="OrthoDB" id="10587284at2759"/>
<accession>A0A1R1XYK2</accession>
<feature type="region of interest" description="Disordered" evidence="1">
    <location>
        <begin position="1"/>
        <end position="50"/>
    </location>
</feature>
<dbReference type="Proteomes" id="UP000187429">
    <property type="component" value="Unassembled WGS sequence"/>
</dbReference>
<name>A0A1R1XYK2_9FUNG</name>
<reference evidence="3" key="1">
    <citation type="submission" date="2017-01" db="EMBL/GenBank/DDBJ databases">
        <authorList>
            <person name="Wang Y."/>
            <person name="White M."/>
            <person name="Kvist S."/>
            <person name="Moncalvo J.-M."/>
        </authorList>
    </citation>
    <scope>NUCLEOTIDE SEQUENCE [LARGE SCALE GENOMIC DNA]</scope>
    <source>
        <strain evidence="3">ID-206-W2</strain>
    </source>
</reference>
<evidence type="ECO:0000256" key="1">
    <source>
        <dbReference type="SAM" id="MobiDB-lite"/>
    </source>
</evidence>
<feature type="region of interest" description="Disordered" evidence="1">
    <location>
        <begin position="91"/>
        <end position="110"/>
    </location>
</feature>
<organism evidence="2 3">
    <name type="scientific">Smittium culicis</name>
    <dbReference type="NCBI Taxonomy" id="133412"/>
    <lineage>
        <taxon>Eukaryota</taxon>
        <taxon>Fungi</taxon>
        <taxon>Fungi incertae sedis</taxon>
        <taxon>Zoopagomycota</taxon>
        <taxon>Kickxellomycotina</taxon>
        <taxon>Harpellomycetes</taxon>
        <taxon>Harpellales</taxon>
        <taxon>Legeriomycetaceae</taxon>
        <taxon>Smittium</taxon>
    </lineage>
</organism>
<protein>
    <submittedName>
        <fullName evidence="2">Uncharacterized protein</fullName>
    </submittedName>
</protein>
<sequence>MGSEHSDTGIQDPIQEPSPREADSHEPEIHELGRVEKEKSNQWSGLFSASGGEKSANIIRLFFFNDDEFAKNLGPYGPKFLARLHADVTPAAEQEEANQGGERYPNEGSIRAVGEERDRGGSATDTGLLQPTIYDSDENWRPPPRPGSENPQSERRGTEFQDGDPIIHLPHGPPERLPNFSGPTGRLYTHFNIQEVQEIPQIPMEQPDISVQGPSFWAVTHPPDIYEDSTTGYRMGQIQG</sequence>
<proteinExistence type="predicted"/>